<dbReference type="GO" id="GO:0016757">
    <property type="term" value="F:glycosyltransferase activity"/>
    <property type="evidence" value="ECO:0007669"/>
    <property type="project" value="UniProtKB-KW"/>
</dbReference>
<evidence type="ECO:0000313" key="7">
    <source>
        <dbReference type="EMBL" id="TDF96220.1"/>
    </source>
</evidence>
<dbReference type="Gene3D" id="3.90.550.10">
    <property type="entry name" value="Spore Coat Polysaccharide Biosynthesis Protein SpsA, Chain A"/>
    <property type="match status" value="1"/>
</dbReference>
<keyword evidence="5" id="KW-0472">Membrane</keyword>
<evidence type="ECO:0000259" key="6">
    <source>
        <dbReference type="Pfam" id="PF00535"/>
    </source>
</evidence>
<dbReference type="CDD" id="cd04186">
    <property type="entry name" value="GT_2_like_c"/>
    <property type="match status" value="1"/>
</dbReference>
<evidence type="ECO:0000256" key="3">
    <source>
        <dbReference type="ARBA" id="ARBA00022676"/>
    </source>
</evidence>
<feature type="domain" description="Glycosyltransferase 2-like" evidence="6">
    <location>
        <begin position="5"/>
        <end position="110"/>
    </location>
</feature>
<accession>A0A4R5KNP5</accession>
<keyword evidence="3" id="KW-0328">Glycosyltransferase</keyword>
<dbReference type="Proteomes" id="UP000295636">
    <property type="component" value="Unassembled WGS sequence"/>
</dbReference>
<dbReference type="PANTHER" id="PTHR43179:SF12">
    <property type="entry name" value="GALACTOFURANOSYLTRANSFERASE GLFT2"/>
    <property type="match status" value="1"/>
</dbReference>
<keyword evidence="4 7" id="KW-0808">Transferase</keyword>
<name>A0A4R5KNP5_9BACL</name>
<sequence>MNSISIHIVTYNSEPYIQDCLEAVMAQSYPIDSVIVIDNNSNDRTEEMLNPYIDRITYIANKSNVGFAAAHNQAIRLSQCDYYLILNPDVKLHPDYVFNLIKQFKNDPSIGSATGKLLFKQSPSIVDSTGLIINKARRAFDRGAGGHSEDWDISIYVFGVSGAAALYSRSMVEDISVNGCFFDEDFFAYKEDVDIAWRSQIYGWKAYYCSDAIAHHDRGWKKGARSHIPLFIRKHSYINRYMMMIKNESIAYLFKHCMPIILYEGMSFIFFLLKEPKVLTAWLDFFKHFKKLIEKRKIIQQARKVEFSEVYMFFK</sequence>
<proteinExistence type="inferred from homology"/>
<comment type="similarity">
    <text evidence="2">Belongs to the glycosyltransferase 2 family.</text>
</comment>
<dbReference type="RefSeq" id="WP_133230442.1">
    <property type="nucleotide sequence ID" value="NZ_SMRT01000008.1"/>
</dbReference>
<evidence type="ECO:0000256" key="1">
    <source>
        <dbReference type="ARBA" id="ARBA00004776"/>
    </source>
</evidence>
<dbReference type="EMBL" id="SMRT01000008">
    <property type="protein sequence ID" value="TDF96220.1"/>
    <property type="molecule type" value="Genomic_DNA"/>
</dbReference>
<organism evidence="7 8">
    <name type="scientific">Paenibacillus piri</name>
    <dbReference type="NCBI Taxonomy" id="2547395"/>
    <lineage>
        <taxon>Bacteria</taxon>
        <taxon>Bacillati</taxon>
        <taxon>Bacillota</taxon>
        <taxon>Bacilli</taxon>
        <taxon>Bacillales</taxon>
        <taxon>Paenibacillaceae</taxon>
        <taxon>Paenibacillus</taxon>
    </lineage>
</organism>
<dbReference type="AlphaFoldDB" id="A0A4R5KNP5"/>
<evidence type="ECO:0000256" key="2">
    <source>
        <dbReference type="ARBA" id="ARBA00006739"/>
    </source>
</evidence>
<protein>
    <submittedName>
        <fullName evidence="7">Glycosyltransferase family 2 protein</fullName>
    </submittedName>
</protein>
<dbReference type="OrthoDB" id="9771846at2"/>
<dbReference type="SUPFAM" id="SSF53448">
    <property type="entry name" value="Nucleotide-diphospho-sugar transferases"/>
    <property type="match status" value="1"/>
</dbReference>
<evidence type="ECO:0000256" key="4">
    <source>
        <dbReference type="ARBA" id="ARBA00022679"/>
    </source>
</evidence>
<dbReference type="Pfam" id="PF00535">
    <property type="entry name" value="Glycos_transf_2"/>
    <property type="match status" value="1"/>
</dbReference>
<dbReference type="InterPro" id="IPR001173">
    <property type="entry name" value="Glyco_trans_2-like"/>
</dbReference>
<comment type="pathway">
    <text evidence="1">Cell wall biogenesis; cell wall polysaccharide biosynthesis.</text>
</comment>
<keyword evidence="8" id="KW-1185">Reference proteome</keyword>
<keyword evidence="5" id="KW-1133">Transmembrane helix</keyword>
<reference evidence="7 8" key="1">
    <citation type="submission" date="2019-03" db="EMBL/GenBank/DDBJ databases">
        <title>This is whole genome sequence of Paenibacillus sp MS74 strain.</title>
        <authorList>
            <person name="Trinh H.N."/>
        </authorList>
    </citation>
    <scope>NUCLEOTIDE SEQUENCE [LARGE SCALE GENOMIC DNA]</scope>
    <source>
        <strain evidence="7 8">MS74</strain>
    </source>
</reference>
<dbReference type="InterPro" id="IPR029044">
    <property type="entry name" value="Nucleotide-diphossugar_trans"/>
</dbReference>
<keyword evidence="5" id="KW-0812">Transmembrane</keyword>
<evidence type="ECO:0000313" key="8">
    <source>
        <dbReference type="Proteomes" id="UP000295636"/>
    </source>
</evidence>
<feature type="transmembrane region" description="Helical" evidence="5">
    <location>
        <begin position="250"/>
        <end position="273"/>
    </location>
</feature>
<evidence type="ECO:0000256" key="5">
    <source>
        <dbReference type="SAM" id="Phobius"/>
    </source>
</evidence>
<comment type="caution">
    <text evidence="7">The sequence shown here is derived from an EMBL/GenBank/DDBJ whole genome shotgun (WGS) entry which is preliminary data.</text>
</comment>
<gene>
    <name evidence="7" type="ORF">E1757_17650</name>
</gene>
<dbReference type="PANTHER" id="PTHR43179">
    <property type="entry name" value="RHAMNOSYLTRANSFERASE WBBL"/>
    <property type="match status" value="1"/>
</dbReference>